<protein>
    <submittedName>
        <fullName evidence="2">Uncharacterized protein</fullName>
    </submittedName>
</protein>
<evidence type="ECO:0000313" key="1">
    <source>
        <dbReference type="Proteomes" id="UP000887578"/>
    </source>
</evidence>
<dbReference type="WBParaSite" id="PDA_v2.g23027.t1">
    <property type="protein sequence ID" value="PDA_v2.g23027.t1"/>
    <property type="gene ID" value="PDA_v2.g23027"/>
</dbReference>
<proteinExistence type="predicted"/>
<name>A0A914PW69_9BILA</name>
<evidence type="ECO:0000313" key="2">
    <source>
        <dbReference type="WBParaSite" id="PDA_v2.g23027.t1"/>
    </source>
</evidence>
<dbReference type="AlphaFoldDB" id="A0A914PW69"/>
<sequence>MEESDKLIRMLKEQKGLLDVDVSKDEAHIEEMTNYIQTKHNGEMERWPYQRNCVQIGYRSRQFITDCTTICKQIVEWRKDLVPLQPPQRHERILYEFLKCTDENIKQIEDVLKDFAQQYSNLLHVSNILLLYLSVF</sequence>
<organism evidence="1 2">
    <name type="scientific">Panagrolaimus davidi</name>
    <dbReference type="NCBI Taxonomy" id="227884"/>
    <lineage>
        <taxon>Eukaryota</taxon>
        <taxon>Metazoa</taxon>
        <taxon>Ecdysozoa</taxon>
        <taxon>Nematoda</taxon>
        <taxon>Chromadorea</taxon>
        <taxon>Rhabditida</taxon>
        <taxon>Tylenchina</taxon>
        <taxon>Panagrolaimomorpha</taxon>
        <taxon>Panagrolaimoidea</taxon>
        <taxon>Panagrolaimidae</taxon>
        <taxon>Panagrolaimus</taxon>
    </lineage>
</organism>
<reference evidence="2" key="1">
    <citation type="submission" date="2022-11" db="UniProtKB">
        <authorList>
            <consortium name="WormBaseParasite"/>
        </authorList>
    </citation>
    <scope>IDENTIFICATION</scope>
</reference>
<accession>A0A914PW69</accession>
<dbReference type="Proteomes" id="UP000887578">
    <property type="component" value="Unplaced"/>
</dbReference>
<keyword evidence="1" id="KW-1185">Reference proteome</keyword>